<reference evidence="3" key="1">
    <citation type="submission" date="2020-11" db="EMBL/GenBank/DDBJ databases">
        <authorList>
            <person name="Tran Van P."/>
        </authorList>
    </citation>
    <scope>NUCLEOTIDE SEQUENCE</scope>
</reference>
<dbReference type="EMBL" id="CAJPEX010002102">
    <property type="protein sequence ID" value="CAG0920499.1"/>
    <property type="molecule type" value="Genomic_DNA"/>
</dbReference>
<evidence type="ECO:0000256" key="2">
    <source>
        <dbReference type="SAM" id="Phobius"/>
    </source>
</evidence>
<keyword evidence="4" id="KW-1185">Reference proteome</keyword>
<feature type="compositionally biased region" description="Acidic residues" evidence="1">
    <location>
        <begin position="33"/>
        <end position="42"/>
    </location>
</feature>
<feature type="region of interest" description="Disordered" evidence="1">
    <location>
        <begin position="33"/>
        <end position="53"/>
    </location>
</feature>
<keyword evidence="2" id="KW-0472">Membrane</keyword>
<organism evidence="3">
    <name type="scientific">Notodromas monacha</name>
    <dbReference type="NCBI Taxonomy" id="399045"/>
    <lineage>
        <taxon>Eukaryota</taxon>
        <taxon>Metazoa</taxon>
        <taxon>Ecdysozoa</taxon>
        <taxon>Arthropoda</taxon>
        <taxon>Crustacea</taxon>
        <taxon>Oligostraca</taxon>
        <taxon>Ostracoda</taxon>
        <taxon>Podocopa</taxon>
        <taxon>Podocopida</taxon>
        <taxon>Cypridocopina</taxon>
        <taxon>Cypridoidea</taxon>
        <taxon>Cyprididae</taxon>
        <taxon>Notodromas</taxon>
    </lineage>
</organism>
<dbReference type="AlphaFoldDB" id="A0A7R9BUA9"/>
<sequence length="95" mass="10088">MAVVMMMTIESRSIMTGKSLKVATFVFATDAADDNDDDEEGSECGGAGGGSASASAAECKRMSFLFDWCLILLVLFFFAALPMATSKRQITGQLT</sequence>
<keyword evidence="2" id="KW-0812">Transmembrane</keyword>
<accession>A0A7R9BUA9</accession>
<evidence type="ECO:0000256" key="1">
    <source>
        <dbReference type="SAM" id="MobiDB-lite"/>
    </source>
</evidence>
<proteinExistence type="predicted"/>
<keyword evidence="2" id="KW-1133">Transmembrane helix</keyword>
<feature type="transmembrane region" description="Helical" evidence="2">
    <location>
        <begin position="65"/>
        <end position="84"/>
    </location>
</feature>
<evidence type="ECO:0000313" key="4">
    <source>
        <dbReference type="Proteomes" id="UP000678499"/>
    </source>
</evidence>
<dbReference type="Proteomes" id="UP000678499">
    <property type="component" value="Unassembled WGS sequence"/>
</dbReference>
<name>A0A7R9BUA9_9CRUS</name>
<gene>
    <name evidence="3" type="ORF">NMOB1V02_LOCUS8007</name>
</gene>
<evidence type="ECO:0000313" key="3">
    <source>
        <dbReference type="EMBL" id="CAD7280347.1"/>
    </source>
</evidence>
<dbReference type="EMBL" id="OA884139">
    <property type="protein sequence ID" value="CAD7280347.1"/>
    <property type="molecule type" value="Genomic_DNA"/>
</dbReference>
<protein>
    <submittedName>
        <fullName evidence="3">Uncharacterized protein</fullName>
    </submittedName>
</protein>